<reference evidence="2 3" key="1">
    <citation type="submission" date="2020-03" db="EMBL/GenBank/DDBJ databases">
        <title>Hydrogenophaga sp. nov. isolated from cyanobacterial mat.</title>
        <authorList>
            <person name="Thorat V."/>
            <person name="Kirdat K."/>
            <person name="Tiwarekar B."/>
            <person name="Costa E.D."/>
            <person name="Yadav A."/>
        </authorList>
    </citation>
    <scope>NUCLEOTIDE SEQUENCE [LARGE SCALE GENOMIC DNA]</scope>
    <source>
        <strain evidence="2 3">BA0156</strain>
    </source>
</reference>
<dbReference type="AlphaFoldDB" id="A0A6G8IBZ1"/>
<feature type="domain" description="Methanolan biosynthesis EpsI" evidence="1">
    <location>
        <begin position="9"/>
        <end position="216"/>
    </location>
</feature>
<dbReference type="InterPro" id="IPR054653">
    <property type="entry name" value="EpsI_type_B_pred"/>
</dbReference>
<dbReference type="PROSITE" id="PS51318">
    <property type="entry name" value="TAT"/>
    <property type="match status" value="1"/>
</dbReference>
<evidence type="ECO:0000313" key="2">
    <source>
        <dbReference type="EMBL" id="QIM50704.1"/>
    </source>
</evidence>
<dbReference type="InterPro" id="IPR014263">
    <property type="entry name" value="Methanolan_biosynth_EpsI"/>
</dbReference>
<accession>A0A6G8IBZ1</accession>
<name>A0A6G8IBZ1_9BURK</name>
<proteinExistence type="predicted"/>
<protein>
    <submittedName>
        <fullName evidence="2">EpsI family protein</fullName>
    </submittedName>
</protein>
<evidence type="ECO:0000313" key="3">
    <source>
        <dbReference type="Proteomes" id="UP000503162"/>
    </source>
</evidence>
<dbReference type="RefSeq" id="WP_166222957.1">
    <property type="nucleotide sequence ID" value="NZ_CP049989.1"/>
</dbReference>
<organism evidence="2 3">
    <name type="scientific">Hydrogenophaga crocea</name>
    <dbReference type="NCBI Taxonomy" id="2716225"/>
    <lineage>
        <taxon>Bacteria</taxon>
        <taxon>Pseudomonadati</taxon>
        <taxon>Pseudomonadota</taxon>
        <taxon>Betaproteobacteria</taxon>
        <taxon>Burkholderiales</taxon>
        <taxon>Comamonadaceae</taxon>
        <taxon>Hydrogenophaga</taxon>
    </lineage>
</organism>
<dbReference type="NCBIfam" id="NF045609">
    <property type="entry name" value="EpsI_type_B"/>
    <property type="match status" value="1"/>
</dbReference>
<dbReference type="Pfam" id="PF11984">
    <property type="entry name" value="DUF3485"/>
    <property type="match status" value="1"/>
</dbReference>
<dbReference type="NCBIfam" id="TIGR02914">
    <property type="entry name" value="EpsI_fam"/>
    <property type="match status" value="1"/>
</dbReference>
<dbReference type="EMBL" id="CP049989">
    <property type="protein sequence ID" value="QIM50704.1"/>
    <property type="molecule type" value="Genomic_DNA"/>
</dbReference>
<sequence>MTIPRRHLLLGGLMAGGAALAQALRPEGSLADVRAPIDLKAMVPPRFADWRELGDVPVQIVDPELQRTIDAIYTQVLTRTYAHADGYRIMLSIAYGKAQTDNLQLHLPEVCYPAQGFKLEHIETFPLALADQTITARRMRTHLGQRFEPVTYWTVVGDHITAGGFDKKLTEMRYGLLERRIPDGMLVRVSSIDRDHRRGHAVQAAFAAAMVAAIDPALRGRFAGLDTATRLALHPTNAP</sequence>
<dbReference type="Proteomes" id="UP000503162">
    <property type="component" value="Chromosome"/>
</dbReference>
<dbReference type="KEGG" id="hcz:G9Q37_00430"/>
<evidence type="ECO:0000259" key="1">
    <source>
        <dbReference type="Pfam" id="PF11984"/>
    </source>
</evidence>
<keyword evidence="3" id="KW-1185">Reference proteome</keyword>
<gene>
    <name evidence="2" type="primary">epsI</name>
    <name evidence="2" type="ORF">G9Q37_00430</name>
</gene>
<dbReference type="InterPro" id="IPR006311">
    <property type="entry name" value="TAT_signal"/>
</dbReference>